<dbReference type="Proteomes" id="UP000708208">
    <property type="component" value="Unassembled WGS sequence"/>
</dbReference>
<proteinExistence type="predicted"/>
<keyword evidence="1" id="KW-0812">Transmembrane</keyword>
<feature type="transmembrane region" description="Helical" evidence="1">
    <location>
        <begin position="6"/>
        <end position="25"/>
    </location>
</feature>
<keyword evidence="1" id="KW-0472">Membrane</keyword>
<sequence length="162" mass="18321">MGGVQVYFLFLIILPSGFSLVRTCFKYDDGSKLRCVKELTGMNGDNFGRVGIINKSKCPTVRYMKQEWSTPCGSLSGDEAVLKRVFPGEVLQFGHFQQDMVQDFIQLGSCGELKILDCMCGHRRVKCADVLWVATYKRGEHSILLDRFHSSQGTSQKFTEFE</sequence>
<gene>
    <name evidence="2" type="ORF">AFUS01_LOCUS19487</name>
</gene>
<protein>
    <submittedName>
        <fullName evidence="2">Uncharacterized protein</fullName>
    </submittedName>
</protein>
<evidence type="ECO:0000313" key="3">
    <source>
        <dbReference type="Proteomes" id="UP000708208"/>
    </source>
</evidence>
<dbReference type="AlphaFoldDB" id="A0A8J2KT31"/>
<evidence type="ECO:0000313" key="2">
    <source>
        <dbReference type="EMBL" id="CAG7730871.1"/>
    </source>
</evidence>
<organism evidence="2 3">
    <name type="scientific">Allacma fusca</name>
    <dbReference type="NCBI Taxonomy" id="39272"/>
    <lineage>
        <taxon>Eukaryota</taxon>
        <taxon>Metazoa</taxon>
        <taxon>Ecdysozoa</taxon>
        <taxon>Arthropoda</taxon>
        <taxon>Hexapoda</taxon>
        <taxon>Collembola</taxon>
        <taxon>Symphypleona</taxon>
        <taxon>Sminthuridae</taxon>
        <taxon>Allacma</taxon>
    </lineage>
</organism>
<accession>A0A8J2KT31</accession>
<evidence type="ECO:0000256" key="1">
    <source>
        <dbReference type="SAM" id="Phobius"/>
    </source>
</evidence>
<dbReference type="EMBL" id="CAJVCH010201755">
    <property type="protein sequence ID" value="CAG7730871.1"/>
    <property type="molecule type" value="Genomic_DNA"/>
</dbReference>
<name>A0A8J2KT31_9HEXA</name>
<reference evidence="2" key="1">
    <citation type="submission" date="2021-06" db="EMBL/GenBank/DDBJ databases">
        <authorList>
            <person name="Hodson N. C."/>
            <person name="Mongue J. A."/>
            <person name="Jaron S. K."/>
        </authorList>
    </citation>
    <scope>NUCLEOTIDE SEQUENCE</scope>
</reference>
<comment type="caution">
    <text evidence="2">The sequence shown here is derived from an EMBL/GenBank/DDBJ whole genome shotgun (WGS) entry which is preliminary data.</text>
</comment>
<keyword evidence="3" id="KW-1185">Reference proteome</keyword>
<keyword evidence="1" id="KW-1133">Transmembrane helix</keyword>